<gene>
    <name evidence="2" type="ORF">LMG32879_000218</name>
</gene>
<dbReference type="EMBL" id="CATKSH010000001">
    <property type="protein sequence ID" value="CAI9119403.1"/>
    <property type="molecule type" value="Genomic_DNA"/>
</dbReference>
<feature type="transmembrane region" description="Helical" evidence="1">
    <location>
        <begin position="170"/>
        <end position="195"/>
    </location>
</feature>
<reference evidence="2" key="1">
    <citation type="submission" date="2023-03" db="EMBL/GenBank/DDBJ databases">
        <authorList>
            <person name="Cleenwerck I."/>
        </authorList>
    </citation>
    <scope>NUCLEOTIDE SEQUENCE</scope>
    <source>
        <strain evidence="2">LMG 32879</strain>
    </source>
</reference>
<organism evidence="2 3">
    <name type="scientific">Brytella acorum</name>
    <dbReference type="NCBI Taxonomy" id="2959299"/>
    <lineage>
        <taxon>Bacteria</taxon>
        <taxon>Pseudomonadati</taxon>
        <taxon>Pseudomonadota</taxon>
        <taxon>Alphaproteobacteria</taxon>
        <taxon>Acetobacterales</taxon>
        <taxon>Acetobacteraceae</taxon>
        <taxon>Brytella</taxon>
    </lineage>
</organism>
<name>A0AA35Y079_9PROT</name>
<keyword evidence="1" id="KW-0472">Membrane</keyword>
<protein>
    <recommendedName>
        <fullName evidence="4">Yip1 domain-containing protein</fullName>
    </recommendedName>
</protein>
<accession>A0AA35Y079</accession>
<dbReference type="RefSeq" id="WP_289842285.1">
    <property type="nucleotide sequence ID" value="NZ_CATKSH010000001.1"/>
</dbReference>
<evidence type="ECO:0008006" key="4">
    <source>
        <dbReference type="Google" id="ProtNLM"/>
    </source>
</evidence>
<dbReference type="AlphaFoldDB" id="A0AA35Y079"/>
<evidence type="ECO:0000313" key="2">
    <source>
        <dbReference type="EMBL" id="CAI9119403.1"/>
    </source>
</evidence>
<keyword evidence="3" id="KW-1185">Reference proteome</keyword>
<keyword evidence="1" id="KW-0812">Transmembrane</keyword>
<evidence type="ECO:0000256" key="1">
    <source>
        <dbReference type="SAM" id="Phobius"/>
    </source>
</evidence>
<feature type="transmembrane region" description="Helical" evidence="1">
    <location>
        <begin position="39"/>
        <end position="62"/>
    </location>
</feature>
<feature type="transmembrane region" description="Helical" evidence="1">
    <location>
        <begin position="103"/>
        <end position="125"/>
    </location>
</feature>
<keyword evidence="1" id="KW-1133">Transmembrane helix</keyword>
<dbReference type="Proteomes" id="UP001176960">
    <property type="component" value="Unassembled WGS sequence"/>
</dbReference>
<sequence length="208" mass="22891">MSGRTETPKPRGPIMAVIYGTWRLTRGDPRGLSLFGGDVDAFGAAFAPWLAVFFVVGSVFALSDGASVGFTAILLNFTCILAQLVIAHAFAAHWARERLWMRYAVAAMWTMWLPFLLQVFVTPLLHFTLPSSIIDTRGGAIGTNLVFFVYELWLTWFVARVALALSRGRAVLLVSAIYGAGIVMDVTAALLPPYYNFWTDFSTPLFGN</sequence>
<feature type="transmembrane region" description="Helical" evidence="1">
    <location>
        <begin position="145"/>
        <end position="163"/>
    </location>
</feature>
<feature type="transmembrane region" description="Helical" evidence="1">
    <location>
        <begin position="68"/>
        <end position="91"/>
    </location>
</feature>
<proteinExistence type="predicted"/>
<evidence type="ECO:0000313" key="3">
    <source>
        <dbReference type="Proteomes" id="UP001176960"/>
    </source>
</evidence>
<comment type="caution">
    <text evidence="2">The sequence shown here is derived from an EMBL/GenBank/DDBJ whole genome shotgun (WGS) entry which is preliminary data.</text>
</comment>